<dbReference type="PANTHER" id="PTHR35870:SF1">
    <property type="entry name" value="PROTEIN, PUTATIVE (AFU_ORTHOLOGUE AFUA_5G03330)-RELATED"/>
    <property type="match status" value="1"/>
</dbReference>
<name>A0A8H7SMT5_9FUNG</name>
<reference evidence="3" key="1">
    <citation type="submission" date="2021-01" db="EMBL/GenBank/DDBJ databases">
        <title>Metabolic potential, ecology and presence of endohyphal bacteria is reflected in genomic diversity of Mucoromycotina.</title>
        <authorList>
            <person name="Muszewska A."/>
            <person name="Okrasinska A."/>
            <person name="Steczkiewicz K."/>
            <person name="Drgas O."/>
            <person name="Orlowska M."/>
            <person name="Perlinska-Lenart U."/>
            <person name="Aleksandrzak-Piekarczyk T."/>
            <person name="Szatraj K."/>
            <person name="Zielenkiewicz U."/>
            <person name="Pilsyk S."/>
            <person name="Malc E."/>
            <person name="Mieczkowski P."/>
            <person name="Kruszewska J.S."/>
            <person name="Biernat P."/>
            <person name="Pawlowska J."/>
        </authorList>
    </citation>
    <scope>NUCLEOTIDE SEQUENCE</scope>
    <source>
        <strain evidence="3">WA0000018081</strain>
    </source>
</reference>
<evidence type="ECO:0000313" key="4">
    <source>
        <dbReference type="Proteomes" id="UP000613177"/>
    </source>
</evidence>
<dbReference type="PANTHER" id="PTHR35870">
    <property type="entry name" value="PROTEIN, PUTATIVE (AFU_ORTHOLOGUE AFUA_5G03330)-RELATED"/>
    <property type="match status" value="1"/>
</dbReference>
<comment type="caution">
    <text evidence="3">The sequence shown here is derived from an EMBL/GenBank/DDBJ whole genome shotgun (WGS) entry which is preliminary data.</text>
</comment>
<evidence type="ECO:0000256" key="1">
    <source>
        <dbReference type="ARBA" id="ARBA00023002"/>
    </source>
</evidence>
<protein>
    <submittedName>
        <fullName evidence="3">Uncharacterized protein</fullName>
    </submittedName>
</protein>
<feature type="region of interest" description="Disordered" evidence="2">
    <location>
        <begin position="1"/>
        <end position="22"/>
    </location>
</feature>
<accession>A0A8H7SMT5</accession>
<gene>
    <name evidence="3" type="ORF">INT48_009400</name>
</gene>
<evidence type="ECO:0000256" key="2">
    <source>
        <dbReference type="SAM" id="MobiDB-lite"/>
    </source>
</evidence>
<proteinExistence type="predicted"/>
<dbReference type="AlphaFoldDB" id="A0A8H7SMT5"/>
<keyword evidence="4" id="KW-1185">Reference proteome</keyword>
<sequence length="401" mass="45479">MLRQSIPPHQQPLKSSSSSSDNDDLNISRALLLDIIQENHSLYHMEKRDRPNNIIRVLVELHQLGATQEQLSLAYQYTRHETQLIRPSNKINESNWKEYLGTSSLYSDYLVFFDNQLSSLGLQETLNTYFYSIPNSIGSQLQPLVQLSFGIEHNLPQIITQALAYYATSYLDVSNIMDYCQDHSVTTKSAQHQQSNIANKILFDFIASDQRFDGKIEGNNTFHSSVKLLIKSKYDLIKTYMTTWSTLSSNLSLEQRLDTLLTTAVTLAHKSSRQQGNSIELDWFMAGGQLIDSVFAIKKLIRANNDTHFINLLFLSILSTFVVQGRPTQSIHMEPKMNWESCISTIIQSAQPKSILALVSILKVTQHVDSEPLLYLELANTLAQFVLLDGTWVKGGLGWSK</sequence>
<dbReference type="EMBL" id="JAEPRE010000125">
    <property type="protein sequence ID" value="KAG2232052.1"/>
    <property type="molecule type" value="Genomic_DNA"/>
</dbReference>
<evidence type="ECO:0000313" key="3">
    <source>
        <dbReference type="EMBL" id="KAG2232052.1"/>
    </source>
</evidence>
<dbReference type="GO" id="GO:0016491">
    <property type="term" value="F:oxidoreductase activity"/>
    <property type="evidence" value="ECO:0007669"/>
    <property type="project" value="UniProtKB-KW"/>
</dbReference>
<dbReference type="Pfam" id="PF14027">
    <property type="entry name" value="Questin_oxidase"/>
    <property type="match status" value="1"/>
</dbReference>
<dbReference type="InterPro" id="IPR025337">
    <property type="entry name" value="Questin_oxidase-like"/>
</dbReference>
<organism evidence="3 4">
    <name type="scientific">Thamnidium elegans</name>
    <dbReference type="NCBI Taxonomy" id="101142"/>
    <lineage>
        <taxon>Eukaryota</taxon>
        <taxon>Fungi</taxon>
        <taxon>Fungi incertae sedis</taxon>
        <taxon>Mucoromycota</taxon>
        <taxon>Mucoromycotina</taxon>
        <taxon>Mucoromycetes</taxon>
        <taxon>Mucorales</taxon>
        <taxon>Mucorineae</taxon>
        <taxon>Mucoraceae</taxon>
        <taxon>Thamnidium</taxon>
    </lineage>
</organism>
<dbReference type="Proteomes" id="UP000613177">
    <property type="component" value="Unassembled WGS sequence"/>
</dbReference>
<keyword evidence="1" id="KW-0560">Oxidoreductase</keyword>